<protein>
    <recommendedName>
        <fullName evidence="2">Phage protein, HK97 gp10 family</fullName>
    </recommendedName>
</protein>
<evidence type="ECO:0000313" key="1">
    <source>
        <dbReference type="EMBL" id="DAF91141.1"/>
    </source>
</evidence>
<proteinExistence type="predicted"/>
<reference evidence="1" key="1">
    <citation type="journal article" date="2021" name="Proc. Natl. Acad. Sci. U.S.A.">
        <title>A Catalog of Tens of Thousands of Viruses from Human Metagenomes Reveals Hidden Associations with Chronic Diseases.</title>
        <authorList>
            <person name="Tisza M.J."/>
            <person name="Buck C.B."/>
        </authorList>
    </citation>
    <scope>NUCLEOTIDE SEQUENCE</scope>
    <source>
        <strain evidence="1">CtKNZ79</strain>
    </source>
</reference>
<dbReference type="EMBL" id="BK016045">
    <property type="protein sequence ID" value="DAF91141.1"/>
    <property type="molecule type" value="Genomic_DNA"/>
</dbReference>
<accession>A0A8S5U9J6</accession>
<evidence type="ECO:0008006" key="2">
    <source>
        <dbReference type="Google" id="ProtNLM"/>
    </source>
</evidence>
<name>A0A8S5U9J6_9CAUD</name>
<sequence length="145" mass="16135">MAVYLDGDIFRRCVAVGKIIFTSDSQKLFELALDAGEENVEAAVEAGAKLLKTYTYNKGRAMGVKRTGDTLRALTVKAPKKGADGWECYVTYTGRNRKGNRNAEVAFINEYGKRHQPARAFNRLAVETGEQAIVQRMEDVLLTEK</sequence>
<organism evidence="1">
    <name type="scientific">Siphoviridae sp. ctKNZ79</name>
    <dbReference type="NCBI Taxonomy" id="2825440"/>
    <lineage>
        <taxon>Viruses</taxon>
        <taxon>Duplodnaviria</taxon>
        <taxon>Heunggongvirae</taxon>
        <taxon>Uroviricota</taxon>
        <taxon>Caudoviricetes</taxon>
    </lineage>
</organism>